<name>A0ABR3C4G1_9TREE</name>
<accession>A0ABR3C4G1</accession>
<dbReference type="GeneID" id="91986895"/>
<sequence>MTALLLTIALALLIVDLYWSSVYVLVNNWESTLLDARKEQDLLKRGLLRDNGILRNLHFLEQAETDDNLKSAAERRSASAKDPPRYVERLRELVASPGKVEAQVDSCAPSAAQIPADNFNGFPPPGGNANFEDWPIDLFHPIAEYTKGMIDWDAAQKMDASYTPSYADVPSDPA</sequence>
<dbReference type="Proteomes" id="UP000054399">
    <property type="component" value="Unassembled WGS sequence"/>
</dbReference>
<proteinExistence type="predicted"/>
<gene>
    <name evidence="1" type="ORF">I308_100037</name>
</gene>
<keyword evidence="2" id="KW-1185">Reference proteome</keyword>
<evidence type="ECO:0000313" key="1">
    <source>
        <dbReference type="EMBL" id="KAL0255241.1"/>
    </source>
</evidence>
<dbReference type="RefSeq" id="XP_066616518.1">
    <property type="nucleotide sequence ID" value="XM_066754617.1"/>
</dbReference>
<organism evidence="1 2">
    <name type="scientific">Cryptococcus tetragattii IND107</name>
    <dbReference type="NCBI Taxonomy" id="1296105"/>
    <lineage>
        <taxon>Eukaryota</taxon>
        <taxon>Fungi</taxon>
        <taxon>Dikarya</taxon>
        <taxon>Basidiomycota</taxon>
        <taxon>Agaricomycotina</taxon>
        <taxon>Tremellomycetes</taxon>
        <taxon>Tremellales</taxon>
        <taxon>Cryptococcaceae</taxon>
        <taxon>Cryptococcus</taxon>
        <taxon>Cryptococcus gattii species complex</taxon>
    </lineage>
</organism>
<evidence type="ECO:0000313" key="2">
    <source>
        <dbReference type="Proteomes" id="UP000054399"/>
    </source>
</evidence>
<comment type="caution">
    <text evidence="1">The sequence shown here is derived from an EMBL/GenBank/DDBJ whole genome shotgun (WGS) entry which is preliminary data.</text>
</comment>
<reference evidence="1" key="1">
    <citation type="submission" date="2015-01" db="EMBL/GenBank/DDBJ databases">
        <authorList>
            <consortium name="The Broad Institute Genomics Platform"/>
            <person name="Cuomo C."/>
            <person name="Litvintseva A."/>
            <person name="Chen Y."/>
            <person name="Heitman J."/>
            <person name="Sun S."/>
            <person name="Springer D."/>
            <person name="Dromer F."/>
            <person name="Young S."/>
            <person name="Zeng Q."/>
            <person name="Gargeya S."/>
            <person name="Abouelleil A."/>
            <person name="Alvarado L."/>
            <person name="Chapman S.B."/>
            <person name="Gainer-Dewar J."/>
            <person name="Goldberg J."/>
            <person name="Griggs A."/>
            <person name="Gujja S."/>
            <person name="Hansen M."/>
            <person name="Howarth C."/>
            <person name="Imamovic A."/>
            <person name="Larimer J."/>
            <person name="Murphy C."/>
            <person name="Naylor J."/>
            <person name="Pearson M."/>
            <person name="Priest M."/>
            <person name="Roberts A."/>
            <person name="Saif S."/>
            <person name="Shea T."/>
            <person name="Sykes S."/>
            <person name="Wortman J."/>
            <person name="Nusbaum C."/>
            <person name="Birren B."/>
        </authorList>
    </citation>
    <scope>NUCLEOTIDE SEQUENCE</scope>
    <source>
        <strain evidence="1">IND107</strain>
    </source>
</reference>
<dbReference type="EMBL" id="ATAM02000001">
    <property type="protein sequence ID" value="KAL0255241.1"/>
    <property type="molecule type" value="Genomic_DNA"/>
</dbReference>
<protein>
    <submittedName>
        <fullName evidence="1">Uncharacterized protein</fullName>
    </submittedName>
</protein>
<reference evidence="1" key="2">
    <citation type="submission" date="2024-01" db="EMBL/GenBank/DDBJ databases">
        <title>Comparative genomics of Cryptococcus and Kwoniella reveals pathogenesis evolution and contrasting modes of karyotype evolution via chromosome fusion or intercentromeric recombination.</title>
        <authorList>
            <person name="Coelho M.A."/>
            <person name="David-Palma M."/>
            <person name="Shea T."/>
            <person name="Bowers K."/>
            <person name="Mcginley-Smith S."/>
            <person name="Mohammad A.W."/>
            <person name="Gnirke A."/>
            <person name="Yurkov A.M."/>
            <person name="Nowrousian M."/>
            <person name="Sun S."/>
            <person name="Cuomo C.A."/>
            <person name="Heitman J."/>
        </authorList>
    </citation>
    <scope>NUCLEOTIDE SEQUENCE</scope>
    <source>
        <strain evidence="1">IND107</strain>
    </source>
</reference>